<evidence type="ECO:0000313" key="1">
    <source>
        <dbReference type="EMBL" id="MBF4102997.1"/>
    </source>
</evidence>
<sequence length="60" mass="6950">MAATISTFKGFVNQFNMNESAARNIIDAPDFIVDQLIIDDFIENNPLRNKKFFKPSYKFC</sequence>
<dbReference type="AlphaFoldDB" id="A0A930Y911"/>
<accession>A0A930Y911</accession>
<gene>
    <name evidence="1" type="ORF">INT80_12595</name>
</gene>
<reference evidence="1" key="1">
    <citation type="submission" date="2020-11" db="EMBL/GenBank/DDBJ databases">
        <title>Gallibacterium anatis 1637, full genome, WGS.</title>
        <authorList>
            <person name="Laishevtcev A.I."/>
            <person name="Yakimova E.A."/>
            <person name="Petkovich D."/>
            <person name="Stepanova T.V."/>
            <person name="Kalendr R.S."/>
            <person name="Rubalsky E.O."/>
            <person name="Zulkarneev E.R."/>
            <person name="Aleshkin A.V."/>
        </authorList>
    </citation>
    <scope>NUCLEOTIDE SEQUENCE</scope>
    <source>
        <strain evidence="1">1637</strain>
    </source>
</reference>
<organism evidence="1">
    <name type="scientific">Gallibacterium anatis</name>
    <dbReference type="NCBI Taxonomy" id="750"/>
    <lineage>
        <taxon>Bacteria</taxon>
        <taxon>Pseudomonadati</taxon>
        <taxon>Pseudomonadota</taxon>
        <taxon>Gammaproteobacteria</taxon>
        <taxon>Pasteurellales</taxon>
        <taxon>Pasteurellaceae</taxon>
        <taxon>Gallibacterium</taxon>
    </lineage>
</organism>
<dbReference type="EMBL" id="JADION010000042">
    <property type="protein sequence ID" value="MBF4102997.1"/>
    <property type="molecule type" value="Genomic_DNA"/>
</dbReference>
<name>A0A930Y911_9PAST</name>
<protein>
    <submittedName>
        <fullName evidence="1">Uncharacterized protein</fullName>
    </submittedName>
</protein>
<comment type="caution">
    <text evidence="1">The sequence shown here is derived from an EMBL/GenBank/DDBJ whole genome shotgun (WGS) entry which is preliminary data.</text>
</comment>
<proteinExistence type="predicted"/>